<keyword evidence="4" id="KW-1133">Transmembrane helix</keyword>
<keyword evidence="2" id="KW-0964">Secreted</keyword>
<evidence type="ECO:0000259" key="5">
    <source>
        <dbReference type="Pfam" id="PF17802"/>
    </source>
</evidence>
<dbReference type="SUPFAM" id="SSF49478">
    <property type="entry name" value="Cna protein B-type domain"/>
    <property type="match status" value="1"/>
</dbReference>
<feature type="domain" description="Thioester" evidence="6">
    <location>
        <begin position="36"/>
        <end position="101"/>
    </location>
</feature>
<evidence type="ECO:0000313" key="7">
    <source>
        <dbReference type="EMBL" id="MST68364.1"/>
    </source>
</evidence>
<evidence type="ECO:0000256" key="1">
    <source>
        <dbReference type="ARBA" id="ARBA00007257"/>
    </source>
</evidence>
<proteinExistence type="inferred from homology"/>
<accession>A0A6A8M970</accession>
<gene>
    <name evidence="7" type="ORF">FYJ66_02000</name>
</gene>
<name>A0A6A8M970_9FIRM</name>
<dbReference type="EMBL" id="VUNB01000002">
    <property type="protein sequence ID" value="MST68364.1"/>
    <property type="molecule type" value="Genomic_DNA"/>
</dbReference>
<feature type="domain" description="SpaA-like prealbumin fold" evidence="5">
    <location>
        <begin position="399"/>
        <end position="476"/>
    </location>
</feature>
<dbReference type="AlphaFoldDB" id="A0A6A8M970"/>
<dbReference type="Pfam" id="PF17802">
    <property type="entry name" value="SpaA"/>
    <property type="match status" value="3"/>
</dbReference>
<organism evidence="7">
    <name type="scientific">Baileyella intestinalis</name>
    <dbReference type="NCBI Taxonomy" id="2606709"/>
    <lineage>
        <taxon>Bacteria</taxon>
        <taxon>Bacillati</taxon>
        <taxon>Bacillota</taxon>
        <taxon>Clostridia</taxon>
        <taxon>Peptostreptococcales</taxon>
        <taxon>Anaerovoracaceae</taxon>
        <taxon>Baileyella</taxon>
    </lineage>
</organism>
<evidence type="ECO:0000256" key="3">
    <source>
        <dbReference type="ARBA" id="ARBA00022729"/>
    </source>
</evidence>
<dbReference type="InterPro" id="IPR013783">
    <property type="entry name" value="Ig-like_fold"/>
</dbReference>
<dbReference type="PANTHER" id="PTHR36108:SF13">
    <property type="entry name" value="COLOSSIN-B-RELATED"/>
    <property type="match status" value="1"/>
</dbReference>
<keyword evidence="4" id="KW-0472">Membrane</keyword>
<protein>
    <submittedName>
        <fullName evidence="7">Uncharacterized protein</fullName>
    </submittedName>
</protein>
<dbReference type="Pfam" id="PF20610">
    <property type="entry name" value="TED_2"/>
    <property type="match status" value="1"/>
</dbReference>
<feature type="transmembrane region" description="Helical" evidence="4">
    <location>
        <begin position="599"/>
        <end position="617"/>
    </location>
</feature>
<comment type="caution">
    <text evidence="7">The sequence shown here is derived from an EMBL/GenBank/DDBJ whole genome shotgun (WGS) entry which is preliminary data.</text>
</comment>
<keyword evidence="3" id="KW-0732">Signal</keyword>
<evidence type="ECO:0000256" key="2">
    <source>
        <dbReference type="ARBA" id="ARBA00022525"/>
    </source>
</evidence>
<sequence>MWHFKETRTLFFLLMFMITVCGSVYGASSVQYLGPYYYQSSAPGEGTVRVGHFLVDGKLAFCVQHEKDTVPTGTQVTDRIYDDPGFRKALYYGYGGPEQWSGFRDEKHGVGIMSLYLTEINPGSRYQPGHYDSVSGMREFKSFLNSMPDVNTDLRFSPDNVKAYYSREMDMERTPDVKVVGGNKGSISFTLPEGVTLHNNLTGTDAAGEVTLKPGDSFYLKAPPGRKEDKMTVRGKNVRYQPVVFVTGNQTLQNLSNLRPVSVEPETSRLEVQWVGLIDLVIEKRDMDTDVMLEGARFTVHNLSDGRKVPANSVKYTSGPDGKVVIKDVMIPGKNYRVTETDPPDGYMLNKRVADLKIRGDKAEEVAVFHNSAQYVTFRLNKKGKVSWISGGKLHLADKGLEGGKFQIIAQEDGIGQGREDGPLKKGDVAAEVTTDTHGRAVSPKLPEGKYKIVEVETPKGYVKSSYARIIDAEVPDGEDEITENVDIYNDIQERVLRIYKYDSLTARPLAEAVFRITDSKGNSFDVTTDGTGYAVVRELPDGEYTLKEVKAPNGYSLDDQTRTFKITRDGKLRDLVIFRVGNRTAGPATGDSQEMMRLYILMGTAGVLTLIAAVMHKRYNVHKQKRN</sequence>
<comment type="similarity">
    <text evidence="1">Belongs to the serine-aspartate repeat-containing protein (SDr) family.</text>
</comment>
<dbReference type="RefSeq" id="WP_154571845.1">
    <property type="nucleotide sequence ID" value="NZ_VUNB01000002.1"/>
</dbReference>
<feature type="domain" description="SpaA-like prealbumin fold" evidence="5">
    <location>
        <begin position="497"/>
        <end position="571"/>
    </location>
</feature>
<dbReference type="PANTHER" id="PTHR36108">
    <property type="entry name" value="COLOSSIN-B-RELATED"/>
    <property type="match status" value="1"/>
</dbReference>
<feature type="domain" description="SpaA-like prealbumin fold" evidence="5">
    <location>
        <begin position="280"/>
        <end position="366"/>
    </location>
</feature>
<reference evidence="7" key="1">
    <citation type="submission" date="2019-09" db="EMBL/GenBank/DDBJ databases">
        <title>In-depth cultivation of the pig gut microbiome towards novel bacterial diversity and tailored functional studies.</title>
        <authorList>
            <person name="Wylensek D."/>
            <person name="Hitch T.C.A."/>
            <person name="Clavel T."/>
        </authorList>
    </citation>
    <scope>NUCLEOTIDE SEQUENCE</scope>
    <source>
        <strain evidence="7">RF-744-FAT-WT-3</strain>
    </source>
</reference>
<keyword evidence="4" id="KW-0812">Transmembrane</keyword>
<evidence type="ECO:0000256" key="4">
    <source>
        <dbReference type="SAM" id="Phobius"/>
    </source>
</evidence>
<evidence type="ECO:0000259" key="6">
    <source>
        <dbReference type="Pfam" id="PF20610"/>
    </source>
</evidence>
<dbReference type="Gene3D" id="2.60.40.10">
    <property type="entry name" value="Immunoglobulins"/>
    <property type="match status" value="3"/>
</dbReference>
<dbReference type="InterPro" id="IPR041033">
    <property type="entry name" value="SpaA_PFL_dom_1"/>
</dbReference>
<dbReference type="InterPro" id="IPR046751">
    <property type="entry name" value="TED_2"/>
</dbReference>